<reference evidence="2" key="1">
    <citation type="journal article" date="2020" name="Stud. Mycol.">
        <title>101 Dothideomycetes genomes: a test case for predicting lifestyles and emergence of pathogens.</title>
        <authorList>
            <person name="Haridas S."/>
            <person name="Albert R."/>
            <person name="Binder M."/>
            <person name="Bloem J."/>
            <person name="Labutti K."/>
            <person name="Salamov A."/>
            <person name="Andreopoulos B."/>
            <person name="Baker S."/>
            <person name="Barry K."/>
            <person name="Bills G."/>
            <person name="Bluhm B."/>
            <person name="Cannon C."/>
            <person name="Castanera R."/>
            <person name="Culley D."/>
            <person name="Daum C."/>
            <person name="Ezra D."/>
            <person name="Gonzalez J."/>
            <person name="Henrissat B."/>
            <person name="Kuo A."/>
            <person name="Liang C."/>
            <person name="Lipzen A."/>
            <person name="Lutzoni F."/>
            <person name="Magnuson J."/>
            <person name="Mondo S."/>
            <person name="Nolan M."/>
            <person name="Ohm R."/>
            <person name="Pangilinan J."/>
            <person name="Park H.-J."/>
            <person name="Ramirez L."/>
            <person name="Alfaro M."/>
            <person name="Sun H."/>
            <person name="Tritt A."/>
            <person name="Yoshinaga Y."/>
            <person name="Zwiers L.-H."/>
            <person name="Turgeon B."/>
            <person name="Goodwin S."/>
            <person name="Spatafora J."/>
            <person name="Crous P."/>
            <person name="Grigoriev I."/>
        </authorList>
    </citation>
    <scope>NUCLEOTIDE SEQUENCE</scope>
    <source>
        <strain evidence="2">CBS 113818</strain>
    </source>
</reference>
<sequence length="86" mass="9734">YDALSYTWGGEQKSRTIICDDSGMSVTQNLFDALQALRSLRNDCGYLWVDAVCIDQENNKEKALQVRNMLLIYQKATTVVVWLGNA</sequence>
<dbReference type="Pfam" id="PF06985">
    <property type="entry name" value="HET"/>
    <property type="match status" value="1"/>
</dbReference>
<dbReference type="EMBL" id="MU006221">
    <property type="protein sequence ID" value="KAF2828936.1"/>
    <property type="molecule type" value="Genomic_DNA"/>
</dbReference>
<gene>
    <name evidence="2" type="ORF">CC86DRAFT_257694</name>
</gene>
<feature type="non-terminal residue" evidence="2">
    <location>
        <position position="1"/>
    </location>
</feature>
<dbReference type="InterPro" id="IPR010730">
    <property type="entry name" value="HET"/>
</dbReference>
<protein>
    <submittedName>
        <fullName evidence="2">Heterokaryon incompatibility</fullName>
    </submittedName>
</protein>
<dbReference type="OrthoDB" id="2157530at2759"/>
<organism evidence="2 3">
    <name type="scientific">Ophiobolus disseminans</name>
    <dbReference type="NCBI Taxonomy" id="1469910"/>
    <lineage>
        <taxon>Eukaryota</taxon>
        <taxon>Fungi</taxon>
        <taxon>Dikarya</taxon>
        <taxon>Ascomycota</taxon>
        <taxon>Pezizomycotina</taxon>
        <taxon>Dothideomycetes</taxon>
        <taxon>Pleosporomycetidae</taxon>
        <taxon>Pleosporales</taxon>
        <taxon>Pleosporineae</taxon>
        <taxon>Phaeosphaeriaceae</taxon>
        <taxon>Ophiobolus</taxon>
    </lineage>
</organism>
<dbReference type="PANTHER" id="PTHR24148">
    <property type="entry name" value="ANKYRIN REPEAT DOMAIN-CONTAINING PROTEIN 39 HOMOLOG-RELATED"/>
    <property type="match status" value="1"/>
</dbReference>
<feature type="non-terminal residue" evidence="2">
    <location>
        <position position="86"/>
    </location>
</feature>
<feature type="domain" description="Heterokaryon incompatibility" evidence="1">
    <location>
        <begin position="1"/>
        <end position="85"/>
    </location>
</feature>
<keyword evidence="3" id="KW-1185">Reference proteome</keyword>
<name>A0A6A7A6X7_9PLEO</name>
<evidence type="ECO:0000259" key="1">
    <source>
        <dbReference type="Pfam" id="PF06985"/>
    </source>
</evidence>
<proteinExistence type="predicted"/>
<dbReference type="PANTHER" id="PTHR24148:SF64">
    <property type="entry name" value="HETEROKARYON INCOMPATIBILITY DOMAIN-CONTAINING PROTEIN"/>
    <property type="match status" value="1"/>
</dbReference>
<dbReference type="InterPro" id="IPR052895">
    <property type="entry name" value="HetReg/Transcr_Mod"/>
</dbReference>
<dbReference type="AlphaFoldDB" id="A0A6A7A6X7"/>
<dbReference type="Proteomes" id="UP000799424">
    <property type="component" value="Unassembled WGS sequence"/>
</dbReference>
<evidence type="ECO:0000313" key="2">
    <source>
        <dbReference type="EMBL" id="KAF2828936.1"/>
    </source>
</evidence>
<accession>A0A6A7A6X7</accession>
<evidence type="ECO:0000313" key="3">
    <source>
        <dbReference type="Proteomes" id="UP000799424"/>
    </source>
</evidence>